<evidence type="ECO:0000256" key="6">
    <source>
        <dbReference type="ARBA" id="ARBA00023024"/>
    </source>
</evidence>
<dbReference type="AlphaFoldDB" id="A0A8H6QR96"/>
<dbReference type="InterPro" id="IPR011583">
    <property type="entry name" value="Chitinase_II/V-like_cat"/>
</dbReference>
<dbReference type="PANTHER" id="PTHR11177">
    <property type="entry name" value="CHITINASE"/>
    <property type="match status" value="1"/>
</dbReference>
<dbReference type="GO" id="GO:0000272">
    <property type="term" value="P:polysaccharide catabolic process"/>
    <property type="evidence" value="ECO:0007669"/>
    <property type="project" value="UniProtKB-KW"/>
</dbReference>
<dbReference type="SMART" id="SM00636">
    <property type="entry name" value="Glyco_18"/>
    <property type="match status" value="1"/>
</dbReference>
<keyword evidence="6" id="KW-0146">Chitin degradation</keyword>
<dbReference type="Gene3D" id="3.10.50.10">
    <property type="match status" value="1"/>
</dbReference>
<dbReference type="Pfam" id="PF00704">
    <property type="entry name" value="Glyco_hydro_18"/>
    <property type="match status" value="1"/>
</dbReference>
<organism evidence="13 14">
    <name type="scientific">Aspergillus felis</name>
    <dbReference type="NCBI Taxonomy" id="1287682"/>
    <lineage>
        <taxon>Eukaryota</taxon>
        <taxon>Fungi</taxon>
        <taxon>Dikarya</taxon>
        <taxon>Ascomycota</taxon>
        <taxon>Pezizomycotina</taxon>
        <taxon>Eurotiomycetes</taxon>
        <taxon>Eurotiomycetidae</taxon>
        <taxon>Eurotiales</taxon>
        <taxon>Aspergillaceae</taxon>
        <taxon>Aspergillus</taxon>
        <taxon>Aspergillus subgen. Fumigati</taxon>
    </lineage>
</organism>
<dbReference type="Gene3D" id="3.20.20.80">
    <property type="entry name" value="Glycosidases"/>
    <property type="match status" value="1"/>
</dbReference>
<dbReference type="InterPro" id="IPR029070">
    <property type="entry name" value="Chitinase_insertion_sf"/>
</dbReference>
<evidence type="ECO:0000256" key="11">
    <source>
        <dbReference type="RuleBase" id="RU000489"/>
    </source>
</evidence>
<keyword evidence="10" id="KW-0624">Polysaccharide degradation</keyword>
<protein>
    <recommendedName>
        <fullName evidence="3">chitinase</fullName>
        <ecNumber evidence="3">3.2.1.14</ecNumber>
    </recommendedName>
</protein>
<evidence type="ECO:0000256" key="10">
    <source>
        <dbReference type="ARBA" id="ARBA00023326"/>
    </source>
</evidence>
<keyword evidence="5 11" id="KW-0378">Hydrolase</keyword>
<dbReference type="InterPro" id="IPR001579">
    <property type="entry name" value="Glyco_hydro_18_chit_AS"/>
</dbReference>
<dbReference type="InterPro" id="IPR001223">
    <property type="entry name" value="Glyco_hydro18_cat"/>
</dbReference>
<evidence type="ECO:0000256" key="1">
    <source>
        <dbReference type="ARBA" id="ARBA00000822"/>
    </source>
</evidence>
<dbReference type="PANTHER" id="PTHR11177:SF397">
    <property type="entry name" value="CHITINASE"/>
    <property type="match status" value="1"/>
</dbReference>
<dbReference type="EMBL" id="JACBAG010001900">
    <property type="protein sequence ID" value="KAF7177289.1"/>
    <property type="molecule type" value="Genomic_DNA"/>
</dbReference>
<evidence type="ECO:0000256" key="4">
    <source>
        <dbReference type="ARBA" id="ARBA00022729"/>
    </source>
</evidence>
<keyword evidence="7" id="KW-0325">Glycoprotein</keyword>
<comment type="caution">
    <text evidence="13">The sequence shown here is derived from an EMBL/GenBank/DDBJ whole genome shotgun (WGS) entry which is preliminary data.</text>
</comment>
<evidence type="ECO:0000256" key="7">
    <source>
        <dbReference type="ARBA" id="ARBA00023180"/>
    </source>
</evidence>
<accession>A0A8H6QR96</accession>
<dbReference type="SUPFAM" id="SSF51445">
    <property type="entry name" value="(Trans)glycosidases"/>
    <property type="match status" value="1"/>
</dbReference>
<reference evidence="13" key="1">
    <citation type="submission" date="2020-06" db="EMBL/GenBank/DDBJ databases">
        <title>Draft genome sequences of strains closely related to Aspergillus parafelis and Aspergillus hiratsukae.</title>
        <authorList>
            <person name="Dos Santos R.A.C."/>
            <person name="Rivero-Menendez O."/>
            <person name="Steenwyk J.L."/>
            <person name="Mead M.E."/>
            <person name="Goldman G.H."/>
            <person name="Alastruey-Izquierdo A."/>
            <person name="Rokas A."/>
        </authorList>
    </citation>
    <scope>NUCLEOTIDE SEQUENCE</scope>
    <source>
        <strain evidence="13">CNM-CM7691</strain>
    </source>
</reference>
<dbReference type="FunFam" id="3.10.50.10:FF:000003">
    <property type="entry name" value="Class V chitinase CHIT5b"/>
    <property type="match status" value="1"/>
</dbReference>
<evidence type="ECO:0000256" key="2">
    <source>
        <dbReference type="ARBA" id="ARBA00008682"/>
    </source>
</evidence>
<dbReference type="GO" id="GO:0008061">
    <property type="term" value="F:chitin binding"/>
    <property type="evidence" value="ECO:0007669"/>
    <property type="project" value="InterPro"/>
</dbReference>
<dbReference type="GO" id="GO:0008843">
    <property type="term" value="F:endochitinase activity"/>
    <property type="evidence" value="ECO:0007669"/>
    <property type="project" value="UniProtKB-EC"/>
</dbReference>
<dbReference type="PROSITE" id="PS51910">
    <property type="entry name" value="GH18_2"/>
    <property type="match status" value="1"/>
</dbReference>
<sequence length="1125" mass="124288">MDSSTPSSLFKDATNLKSIKQDLSVFVSIGGWTFSDNGTATQPVFGDIAADETSRQTFANNVVHFMKQYGFDGLDIDWEYPGAPDRGGKAEDTANYVLLLKTLRSTFDASGSKFGLTFTAPSSYWYLRWFDLPNMIKYADWINVMTYDLHGVWDASNPIGSIVQGHTNLTEIKLAMDLFWRVEIPPSQLALGFGFYGRSFTLADPSCNTPGCPFSGASSPGPCSTTGGMLAYYEIQAVLSQGSSGKKRAAITPTHDKEAAVNYFTFDGDQWVSYDDEVTFKQKVDWADSIGFGGALIWASDLDDEKYSAHTGLLARSIISTPTLQSMDKALSNPQAVIDDLSTFTGQKCFVYDGSCVNLNDNTAMANACGSDFTVVGWDDAGCGKKNCHCGKPVCCPRASAPKNCQWRGQNTGNPGASSDCSGQCLPGEINVNSIHSKWGGGFVNDGDTDKCGRGDKVFCCPDPDYAQANNGCSYAACGADCPSGTSSILTKYDNCWAQGQNYCCPDPVELVACHWVSGTSGHDCANAVCNATEVQIDRATYGDKSFACDWGRSKSACCTVQKAPPPPATCSTGLCTLWPGFCPDDDDDESANNWSKRDLDLTPAIYDTPSGLEKRGGSSKKPIRAGDLLFYLIFRAYPPIGRLYNAANSYQVLRRALWLRSGWCSGSSIQVEDVGAGKKPQNMTGLQSEHPYDKQIMSAFATAASTGILASGGIAPIAPIPAAFWRDVWNASNNALGARPPVGSSRGAQPDTPNDRITEALGSTRYPYPFLATDAEINGAKGRVMGLNSATDLDRVADLATNAVNLDTDEAADALLSSIRIWFSVFEYYRFGAVRMRFNIVFNQVDRQMSFVEQDTSITNLVSWWHLFNDDYMRHVESLAQRRVRMAINSALEPYIQARAAGRNLRTYDRVVTALREALQQDGHRIWGLVVYRCTYKSDADWDEFIRRLRWCTRRSLEFYQGLDLMDSLGLTVLEDRSRFDGATTSIIRDHFRQWAETAVEAEQGAGARARDSQRYRYCIQVDEEALDSVVHRAPAPWGEIRVNNVGYVNLISKEWEPYDPVEYEDEEEIVEEPPEEPIEGCTLHDVGWMKVLYDRVMVSKYNYLRNGMAWEYEYRRPPQLSLR</sequence>
<evidence type="ECO:0000256" key="5">
    <source>
        <dbReference type="ARBA" id="ARBA00022801"/>
    </source>
</evidence>
<dbReference type="SUPFAM" id="SSF54556">
    <property type="entry name" value="Chitinase insertion domain"/>
    <property type="match status" value="1"/>
</dbReference>
<dbReference type="InterPro" id="IPR050314">
    <property type="entry name" value="Glycosyl_Hydrlase_18"/>
</dbReference>
<proteinExistence type="inferred from homology"/>
<evidence type="ECO:0000256" key="3">
    <source>
        <dbReference type="ARBA" id="ARBA00012729"/>
    </source>
</evidence>
<gene>
    <name evidence="13" type="ORF">CNMCM7691_005179</name>
</gene>
<evidence type="ECO:0000259" key="12">
    <source>
        <dbReference type="PROSITE" id="PS51910"/>
    </source>
</evidence>
<evidence type="ECO:0000256" key="8">
    <source>
        <dbReference type="ARBA" id="ARBA00023277"/>
    </source>
</evidence>
<evidence type="ECO:0000313" key="14">
    <source>
        <dbReference type="Proteomes" id="UP000641853"/>
    </source>
</evidence>
<dbReference type="EC" id="3.2.1.14" evidence="3"/>
<name>A0A8H6QR96_9EURO</name>
<feature type="domain" description="GH18" evidence="12">
    <location>
        <begin position="1"/>
        <end position="334"/>
    </location>
</feature>
<keyword evidence="14" id="KW-1185">Reference proteome</keyword>
<evidence type="ECO:0000313" key="13">
    <source>
        <dbReference type="EMBL" id="KAF7177289.1"/>
    </source>
</evidence>
<evidence type="ECO:0000256" key="9">
    <source>
        <dbReference type="ARBA" id="ARBA00023295"/>
    </source>
</evidence>
<keyword evidence="4" id="KW-0732">Signal</keyword>
<dbReference type="PROSITE" id="PS01095">
    <property type="entry name" value="GH18_1"/>
    <property type="match status" value="1"/>
</dbReference>
<keyword evidence="8" id="KW-0119">Carbohydrate metabolism</keyword>
<comment type="similarity">
    <text evidence="2">Belongs to the glycosyl hydrolase 18 family. Chitinase class V subfamily.</text>
</comment>
<dbReference type="InterPro" id="IPR017853">
    <property type="entry name" value="GH"/>
</dbReference>
<comment type="catalytic activity">
    <reaction evidence="1">
        <text>Random endo-hydrolysis of N-acetyl-beta-D-glucosaminide (1-&gt;4)-beta-linkages in chitin and chitodextrins.</text>
        <dbReference type="EC" id="3.2.1.14"/>
    </reaction>
</comment>
<keyword evidence="9 11" id="KW-0326">Glycosidase</keyword>
<dbReference type="GO" id="GO:0006032">
    <property type="term" value="P:chitin catabolic process"/>
    <property type="evidence" value="ECO:0007669"/>
    <property type="project" value="UniProtKB-KW"/>
</dbReference>
<dbReference type="Proteomes" id="UP000641853">
    <property type="component" value="Unassembled WGS sequence"/>
</dbReference>